<proteinExistence type="predicted"/>
<dbReference type="EMBL" id="JAKEKT020000102">
    <property type="protein sequence ID" value="KAL1636410.1"/>
    <property type="molecule type" value="Genomic_DNA"/>
</dbReference>
<sequence>MSSSTSGSGGPAESEDELVRRLQGARKRVRELEKKLEAERQRKKEEVNKKKRKLDELIGGSATNDADLLYKNISRVSSGVTDRSKRLWQERLRMYEEIRMALVTIGGVPRSSFPFDRIGLEELEGMSEIWTCVARDQAAIEQWEQPLLASIRDKVIALKKRVEDHEKQSETGIKSGGRGG</sequence>
<gene>
    <name evidence="2" type="ORF">SLS58_009829</name>
</gene>
<dbReference type="Proteomes" id="UP001521184">
    <property type="component" value="Unassembled WGS sequence"/>
</dbReference>
<evidence type="ECO:0000313" key="3">
    <source>
        <dbReference type="Proteomes" id="UP001521184"/>
    </source>
</evidence>
<reference evidence="2 3" key="1">
    <citation type="journal article" date="2023" name="Plant Dis.">
        <title>First Report of Diplodia intermedia Causing Canker and Dieback Diseases on Apple Trees in Canada.</title>
        <authorList>
            <person name="Ellouze W."/>
            <person name="Ilyukhin E."/>
            <person name="Sulman M."/>
            <person name="Ali S."/>
        </authorList>
    </citation>
    <scope>NUCLEOTIDE SEQUENCE [LARGE SCALE GENOMIC DNA]</scope>
    <source>
        <strain evidence="2 3">M45-28</strain>
    </source>
</reference>
<name>A0ABR3TA41_9PEZI</name>
<feature type="region of interest" description="Disordered" evidence="1">
    <location>
        <begin position="33"/>
        <end position="52"/>
    </location>
</feature>
<keyword evidence="3" id="KW-1185">Reference proteome</keyword>
<protein>
    <submittedName>
        <fullName evidence="2">Uncharacterized protein</fullName>
    </submittedName>
</protein>
<evidence type="ECO:0000256" key="1">
    <source>
        <dbReference type="SAM" id="MobiDB-lite"/>
    </source>
</evidence>
<evidence type="ECO:0000313" key="2">
    <source>
        <dbReference type="EMBL" id="KAL1636410.1"/>
    </source>
</evidence>
<feature type="region of interest" description="Disordered" evidence="1">
    <location>
        <begin position="1"/>
        <end position="20"/>
    </location>
</feature>
<comment type="caution">
    <text evidence="2">The sequence shown here is derived from an EMBL/GenBank/DDBJ whole genome shotgun (WGS) entry which is preliminary data.</text>
</comment>
<organism evidence="2 3">
    <name type="scientific">Diplodia intermedia</name>
    <dbReference type="NCBI Taxonomy" id="856260"/>
    <lineage>
        <taxon>Eukaryota</taxon>
        <taxon>Fungi</taxon>
        <taxon>Dikarya</taxon>
        <taxon>Ascomycota</taxon>
        <taxon>Pezizomycotina</taxon>
        <taxon>Dothideomycetes</taxon>
        <taxon>Dothideomycetes incertae sedis</taxon>
        <taxon>Botryosphaeriales</taxon>
        <taxon>Botryosphaeriaceae</taxon>
        <taxon>Diplodia</taxon>
    </lineage>
</organism>
<accession>A0ABR3TA41</accession>